<accession>A0A1R3JSS6</accession>
<reference evidence="2" key="1">
    <citation type="submission" date="2013-09" db="EMBL/GenBank/DDBJ databases">
        <title>Corchorus olitorius genome sequencing.</title>
        <authorList>
            <person name="Alam M."/>
            <person name="Haque M.S."/>
            <person name="Islam M.S."/>
            <person name="Emdad E.M."/>
            <person name="Islam M.M."/>
            <person name="Ahmed B."/>
            <person name="Halim A."/>
            <person name="Hossen Q.M.M."/>
            <person name="Hossain M.Z."/>
            <person name="Ahmed R."/>
            <person name="Khan M.M."/>
            <person name="Islam R."/>
            <person name="Rashid M.M."/>
            <person name="Khan S.A."/>
            <person name="Rahman M.S."/>
            <person name="Alam M."/>
            <person name="Yahiya A.S."/>
            <person name="Khan M.S."/>
            <person name="Azam M.S."/>
            <person name="Haque T."/>
            <person name="Lashkar M.Z.H."/>
            <person name="Akhand A.I."/>
            <person name="Morshed G."/>
            <person name="Roy S."/>
            <person name="Uddin K.S."/>
            <person name="Rabeya T."/>
            <person name="Hossain A.S."/>
            <person name="Chowdhury A."/>
            <person name="Snigdha A.R."/>
            <person name="Mortoza M.S."/>
            <person name="Matin S.A."/>
            <person name="Hoque S.M.E."/>
            <person name="Islam M.K."/>
            <person name="Roy D.K."/>
            <person name="Haider R."/>
            <person name="Moosa M.M."/>
            <person name="Elias S.M."/>
            <person name="Hasan A.M."/>
            <person name="Jahan S."/>
            <person name="Shafiuddin M."/>
            <person name="Mahmood N."/>
            <person name="Shommy N.S."/>
        </authorList>
    </citation>
    <scope>NUCLEOTIDE SEQUENCE [LARGE SCALE GENOMIC DNA]</scope>
    <source>
        <strain evidence="2">cv. O-4</strain>
    </source>
</reference>
<keyword evidence="2" id="KW-1185">Reference proteome</keyword>
<sequence>MVEKKRQRDQALKSCSRRKKVNRVRFMKKIEAIEVSSAEKDSVGLKKNPTCKYGGNEEEVEESPLRSIFCLKRNINMEDIEEKEDCFILDFDPSDSIDIAKLSVINDGDGDDDEIAVVAEKGQVACRDYAHSRHLCLQFPFDKTSHEKHCHLCYCYVCDKAAPCEKWELHCHAAEHIEDWKFQRNVRKLQVQPRKS</sequence>
<dbReference type="InterPro" id="IPR053234">
    <property type="entry name" value="RPM1_Interactor"/>
</dbReference>
<evidence type="ECO:0000313" key="1">
    <source>
        <dbReference type="EMBL" id="OMO97747.1"/>
    </source>
</evidence>
<dbReference type="Proteomes" id="UP000187203">
    <property type="component" value="Unassembled WGS sequence"/>
</dbReference>
<organism evidence="1 2">
    <name type="scientific">Corchorus olitorius</name>
    <dbReference type="NCBI Taxonomy" id="93759"/>
    <lineage>
        <taxon>Eukaryota</taxon>
        <taxon>Viridiplantae</taxon>
        <taxon>Streptophyta</taxon>
        <taxon>Embryophyta</taxon>
        <taxon>Tracheophyta</taxon>
        <taxon>Spermatophyta</taxon>
        <taxon>Magnoliopsida</taxon>
        <taxon>eudicotyledons</taxon>
        <taxon>Gunneridae</taxon>
        <taxon>Pentapetalae</taxon>
        <taxon>rosids</taxon>
        <taxon>malvids</taxon>
        <taxon>Malvales</taxon>
        <taxon>Malvaceae</taxon>
        <taxon>Grewioideae</taxon>
        <taxon>Apeibeae</taxon>
        <taxon>Corchorus</taxon>
    </lineage>
</organism>
<name>A0A1R3JSS6_9ROSI</name>
<dbReference type="AlphaFoldDB" id="A0A1R3JSS6"/>
<gene>
    <name evidence="1" type="ORF">COLO4_14379</name>
</gene>
<proteinExistence type="predicted"/>
<dbReference type="STRING" id="93759.A0A1R3JSS6"/>
<dbReference type="PANTHER" id="PTHR33443:SF30">
    <property type="entry name" value="SARCOSINE DEHYDROGENASE-2C PROTEIN"/>
    <property type="match status" value="1"/>
</dbReference>
<dbReference type="EMBL" id="AWUE01015416">
    <property type="protein sequence ID" value="OMO97747.1"/>
    <property type="molecule type" value="Genomic_DNA"/>
</dbReference>
<protein>
    <submittedName>
        <fullName evidence="1">Uncharacterized protein</fullName>
    </submittedName>
</protein>
<evidence type="ECO:0000313" key="2">
    <source>
        <dbReference type="Proteomes" id="UP000187203"/>
    </source>
</evidence>
<dbReference type="PANTHER" id="PTHR33443">
    <property type="entry name" value="ZGC:112980"/>
    <property type="match status" value="1"/>
</dbReference>
<dbReference type="OrthoDB" id="266020at2759"/>
<comment type="caution">
    <text evidence="1">The sequence shown here is derived from an EMBL/GenBank/DDBJ whole genome shotgun (WGS) entry which is preliminary data.</text>
</comment>